<dbReference type="AlphaFoldDB" id="A0A7W0HLT0"/>
<proteinExistence type="predicted"/>
<feature type="signal peptide" evidence="1">
    <location>
        <begin position="1"/>
        <end position="22"/>
    </location>
</feature>
<evidence type="ECO:0008006" key="4">
    <source>
        <dbReference type="Google" id="ProtNLM"/>
    </source>
</evidence>
<dbReference type="Proteomes" id="UP000525298">
    <property type="component" value="Unassembled WGS sequence"/>
</dbReference>
<accession>A0A7W0HLT0</accession>
<protein>
    <recommendedName>
        <fullName evidence="4">Lipoprotein</fullName>
    </recommendedName>
</protein>
<feature type="chain" id="PRO_5030857837" description="Lipoprotein" evidence="1">
    <location>
        <begin position="23"/>
        <end position="142"/>
    </location>
</feature>
<dbReference type="PROSITE" id="PS51257">
    <property type="entry name" value="PROKAR_LIPOPROTEIN"/>
    <property type="match status" value="1"/>
</dbReference>
<reference evidence="2 3" key="1">
    <citation type="submission" date="2020-07" db="EMBL/GenBank/DDBJ databases">
        <title>Genomic Encyclopedia of Type Strains, Phase IV (KMG-IV): sequencing the most valuable type-strain genomes for metagenomic binning, comparative biology and taxonomic classification.</title>
        <authorList>
            <person name="Goeker M."/>
        </authorList>
    </citation>
    <scope>NUCLEOTIDE SEQUENCE [LARGE SCALE GENOMIC DNA]</scope>
    <source>
        <strain evidence="2 3">DSM 17721</strain>
    </source>
</reference>
<evidence type="ECO:0000256" key="1">
    <source>
        <dbReference type="SAM" id="SignalP"/>
    </source>
</evidence>
<dbReference type="RefSeq" id="WP_181552236.1">
    <property type="nucleotide sequence ID" value="NZ_JACDUS010000011.1"/>
</dbReference>
<name>A0A7W0HLT0_9BACT</name>
<sequence length="142" mass="15694">MMKHWIYSGFLVLMAAALISCAAGLTRDGIDPWLADISGDRAPAINVEGKWQDADVDPNTPFGWGKGVLEQTNGRIEGHIGHYNVTGRVSGNEVYLVFLSGGSVYYTARLEMKEKGLLRGDYFYDDDLEQESGMPMSLEKVE</sequence>
<evidence type="ECO:0000313" key="3">
    <source>
        <dbReference type="Proteomes" id="UP000525298"/>
    </source>
</evidence>
<evidence type="ECO:0000313" key="2">
    <source>
        <dbReference type="EMBL" id="MBA2882603.1"/>
    </source>
</evidence>
<keyword evidence="3" id="KW-1185">Reference proteome</keyword>
<keyword evidence="1" id="KW-0732">Signal</keyword>
<gene>
    <name evidence="2" type="ORF">HNR65_002957</name>
</gene>
<dbReference type="EMBL" id="JACDUS010000011">
    <property type="protein sequence ID" value="MBA2882603.1"/>
    <property type="molecule type" value="Genomic_DNA"/>
</dbReference>
<organism evidence="2 3">
    <name type="scientific">Desulfosalsimonas propionicica</name>
    <dbReference type="NCBI Taxonomy" id="332175"/>
    <lineage>
        <taxon>Bacteria</taxon>
        <taxon>Pseudomonadati</taxon>
        <taxon>Thermodesulfobacteriota</taxon>
        <taxon>Desulfobacteria</taxon>
        <taxon>Desulfobacterales</taxon>
        <taxon>Desulfosalsimonadaceae</taxon>
        <taxon>Desulfosalsimonas</taxon>
    </lineage>
</organism>
<comment type="caution">
    <text evidence="2">The sequence shown here is derived from an EMBL/GenBank/DDBJ whole genome shotgun (WGS) entry which is preliminary data.</text>
</comment>